<dbReference type="OrthoDB" id="9782395at2"/>
<dbReference type="AlphaFoldDB" id="A0A290QJ84"/>
<reference evidence="2 3" key="1">
    <citation type="submission" date="2017-09" db="EMBL/GenBank/DDBJ databases">
        <title>Complete genome sequence of Verrucomicrobial strain HZ-65, isolated from freshwater.</title>
        <authorList>
            <person name="Choi A."/>
        </authorList>
    </citation>
    <scope>NUCLEOTIDE SEQUENCE [LARGE SCALE GENOMIC DNA]</scope>
    <source>
        <strain evidence="2 3">HZ-65</strain>
    </source>
</reference>
<protein>
    <recommendedName>
        <fullName evidence="1">DUF218 domain-containing protein</fullName>
    </recommendedName>
</protein>
<sequence>MLPSLPRFLRLRPRTVLLSSLALAVLFVAFANLRILTQNSARLFTRIDDLPTRDIALVLGASPVLSDGRPNLHFASRIAAAAQLYHAGKVRHLLVSGDNGHASYNEPHAMRDALIARGVPSEAITCDYAGFRTLDSVIRAHRIFGAEKLTIVTQRYHNTRALAIARHEGIDAIGFCSADVNLRDSLRTELREVIARAATIVDLHILHRAPKFLGRPEPILASR</sequence>
<dbReference type="Pfam" id="PF02698">
    <property type="entry name" value="DUF218"/>
    <property type="match status" value="1"/>
</dbReference>
<dbReference type="GO" id="GO:0005886">
    <property type="term" value="C:plasma membrane"/>
    <property type="evidence" value="ECO:0007669"/>
    <property type="project" value="TreeGrafter"/>
</dbReference>
<dbReference type="CDD" id="cd06259">
    <property type="entry name" value="YdcF-like"/>
    <property type="match status" value="1"/>
</dbReference>
<evidence type="ECO:0000259" key="1">
    <source>
        <dbReference type="Pfam" id="PF02698"/>
    </source>
</evidence>
<evidence type="ECO:0000313" key="3">
    <source>
        <dbReference type="Proteomes" id="UP000217265"/>
    </source>
</evidence>
<keyword evidence="3" id="KW-1185">Reference proteome</keyword>
<evidence type="ECO:0000313" key="2">
    <source>
        <dbReference type="EMBL" id="ATC63942.1"/>
    </source>
</evidence>
<dbReference type="InterPro" id="IPR051599">
    <property type="entry name" value="Cell_Envelope_Assoc"/>
</dbReference>
<dbReference type="RefSeq" id="WP_096055574.1">
    <property type="nucleotide sequence ID" value="NZ_CP023344.1"/>
</dbReference>
<gene>
    <name evidence="2" type="ORF">CMV30_08240</name>
</gene>
<dbReference type="Proteomes" id="UP000217265">
    <property type="component" value="Chromosome"/>
</dbReference>
<dbReference type="KEGG" id="vbh:CMV30_08240"/>
<dbReference type="InterPro" id="IPR003848">
    <property type="entry name" value="DUF218"/>
</dbReference>
<accession>A0A290QJ84</accession>
<proteinExistence type="predicted"/>
<name>A0A290QJ84_9BACT</name>
<dbReference type="PANTHER" id="PTHR30336">
    <property type="entry name" value="INNER MEMBRANE PROTEIN, PROBABLE PERMEASE"/>
    <property type="match status" value="1"/>
</dbReference>
<feature type="domain" description="DUF218" evidence="1">
    <location>
        <begin position="54"/>
        <end position="177"/>
    </location>
</feature>
<dbReference type="EMBL" id="CP023344">
    <property type="protein sequence ID" value="ATC63942.1"/>
    <property type="molecule type" value="Genomic_DNA"/>
</dbReference>
<dbReference type="PANTHER" id="PTHR30336:SF6">
    <property type="entry name" value="INTEGRAL MEMBRANE PROTEIN"/>
    <property type="match status" value="1"/>
</dbReference>
<organism evidence="2 3">
    <name type="scientific">Nibricoccus aquaticus</name>
    <dbReference type="NCBI Taxonomy" id="2576891"/>
    <lineage>
        <taxon>Bacteria</taxon>
        <taxon>Pseudomonadati</taxon>
        <taxon>Verrucomicrobiota</taxon>
        <taxon>Opitutia</taxon>
        <taxon>Opitutales</taxon>
        <taxon>Opitutaceae</taxon>
        <taxon>Nibricoccus</taxon>
    </lineage>
</organism>